<organism evidence="2 3">
    <name type="scientific">Candidatus Egerieisoma faecipullorum</name>
    <dbReference type="NCBI Taxonomy" id="2840963"/>
    <lineage>
        <taxon>Bacteria</taxon>
        <taxon>Bacillati</taxon>
        <taxon>Bacillota</taxon>
        <taxon>Clostridia</taxon>
        <taxon>Eubacteriales</taxon>
        <taxon>Clostridiaceae</taxon>
        <taxon>Clostridiaceae incertae sedis</taxon>
        <taxon>Candidatus Egerieisoma</taxon>
    </lineage>
</organism>
<feature type="transmembrane region" description="Helical" evidence="1">
    <location>
        <begin position="12"/>
        <end position="28"/>
    </location>
</feature>
<feature type="transmembrane region" description="Helical" evidence="1">
    <location>
        <begin position="34"/>
        <end position="57"/>
    </location>
</feature>
<dbReference type="InterPro" id="IPR052712">
    <property type="entry name" value="Acid_resist_chaperone_HdeD"/>
</dbReference>
<evidence type="ECO:0000256" key="1">
    <source>
        <dbReference type="SAM" id="Phobius"/>
    </source>
</evidence>
<reference evidence="2" key="2">
    <citation type="journal article" date="2021" name="PeerJ">
        <title>Extensive microbial diversity within the chicken gut microbiome revealed by metagenomics and culture.</title>
        <authorList>
            <person name="Gilroy R."/>
            <person name="Ravi A."/>
            <person name="Getino M."/>
            <person name="Pursley I."/>
            <person name="Horton D.L."/>
            <person name="Alikhan N.F."/>
            <person name="Baker D."/>
            <person name="Gharbi K."/>
            <person name="Hall N."/>
            <person name="Watson M."/>
            <person name="Adriaenssens E.M."/>
            <person name="Foster-Nyarko E."/>
            <person name="Jarju S."/>
            <person name="Secka A."/>
            <person name="Antonio M."/>
            <person name="Oren A."/>
            <person name="Chaudhuri R.R."/>
            <person name="La Ragione R."/>
            <person name="Hildebrand F."/>
            <person name="Pallen M.J."/>
        </authorList>
    </citation>
    <scope>NUCLEOTIDE SEQUENCE</scope>
    <source>
        <strain evidence="2">CHK195-4489</strain>
    </source>
</reference>
<dbReference type="InterPro" id="IPR005325">
    <property type="entry name" value="DUF308_memb"/>
</dbReference>
<gene>
    <name evidence="2" type="ORF">IAD50_08505</name>
</gene>
<evidence type="ECO:0000313" key="3">
    <source>
        <dbReference type="Proteomes" id="UP000824089"/>
    </source>
</evidence>
<dbReference type="GO" id="GO:0005886">
    <property type="term" value="C:plasma membrane"/>
    <property type="evidence" value="ECO:0007669"/>
    <property type="project" value="TreeGrafter"/>
</dbReference>
<feature type="transmembrane region" description="Helical" evidence="1">
    <location>
        <begin position="88"/>
        <end position="107"/>
    </location>
</feature>
<name>A0A9D1I8S7_9CLOT</name>
<keyword evidence="1" id="KW-0472">Membrane</keyword>
<evidence type="ECO:0000313" key="2">
    <source>
        <dbReference type="EMBL" id="HIU30319.1"/>
    </source>
</evidence>
<dbReference type="PANTHER" id="PTHR34989:SF1">
    <property type="entry name" value="PROTEIN HDED"/>
    <property type="match status" value="1"/>
</dbReference>
<dbReference type="EMBL" id="DVMM01000187">
    <property type="protein sequence ID" value="HIU30319.1"/>
    <property type="molecule type" value="Genomic_DNA"/>
</dbReference>
<proteinExistence type="predicted"/>
<reference evidence="2" key="1">
    <citation type="submission" date="2020-10" db="EMBL/GenBank/DDBJ databases">
        <authorList>
            <person name="Gilroy R."/>
        </authorList>
    </citation>
    <scope>NUCLEOTIDE SEQUENCE</scope>
    <source>
        <strain evidence="2">CHK195-4489</strain>
    </source>
</reference>
<dbReference type="PANTHER" id="PTHR34989">
    <property type="entry name" value="PROTEIN HDED"/>
    <property type="match status" value="1"/>
</dbReference>
<comment type="caution">
    <text evidence="2">The sequence shown here is derived from an EMBL/GenBank/DDBJ whole genome shotgun (WGS) entry which is preliminary data.</text>
</comment>
<dbReference type="AlphaFoldDB" id="A0A9D1I8S7"/>
<protein>
    <submittedName>
        <fullName evidence="2">DUF308 domain-containing protein</fullName>
    </submittedName>
</protein>
<dbReference type="Proteomes" id="UP000824089">
    <property type="component" value="Unassembled WGS sequence"/>
</dbReference>
<feature type="non-terminal residue" evidence="2">
    <location>
        <position position="1"/>
    </location>
</feature>
<feature type="transmembrane region" description="Helical" evidence="1">
    <location>
        <begin position="128"/>
        <end position="145"/>
    </location>
</feature>
<accession>A0A9D1I8S7</accession>
<feature type="transmembrane region" description="Helical" evidence="1">
    <location>
        <begin position="64"/>
        <end position="82"/>
    </location>
</feature>
<keyword evidence="1" id="KW-0812">Transmembrane</keyword>
<sequence length="185" mass="20186">MSDLFKRIKWSTLLSAVLTLVIGIFLLARPDAAVVTISLIVGWMLLISGVVSAVLFFAGKTFGFAYLNIILGVIGIALGLWIVIDPAFIANFIMVLLGILMLVHGAVDLQSSFELKKIGGRRWGLDMVFALITMALGVLVIFLHFKAAELIMVLCGISLILDSVTDFIIVIRLARAQRAARKLEQ</sequence>
<feature type="transmembrane region" description="Helical" evidence="1">
    <location>
        <begin position="151"/>
        <end position="174"/>
    </location>
</feature>
<keyword evidence="1" id="KW-1133">Transmembrane helix</keyword>
<dbReference type="Pfam" id="PF03729">
    <property type="entry name" value="DUF308"/>
    <property type="match status" value="2"/>
</dbReference>